<dbReference type="GO" id="GO:0005524">
    <property type="term" value="F:ATP binding"/>
    <property type="evidence" value="ECO:0007669"/>
    <property type="project" value="UniProtKB-KW"/>
</dbReference>
<dbReference type="GO" id="GO:0016787">
    <property type="term" value="F:hydrolase activity"/>
    <property type="evidence" value="ECO:0007669"/>
    <property type="project" value="UniProtKB-KW"/>
</dbReference>
<dbReference type="WBParaSite" id="nOo.2.0.1.t10511-RA">
    <property type="protein sequence ID" value="nOo.2.0.1.t10511-RA"/>
    <property type="gene ID" value="nOo.2.0.1.g10511"/>
</dbReference>
<dbReference type="EMBL" id="UYRW01006104">
    <property type="protein sequence ID" value="VDM94238.1"/>
    <property type="molecule type" value="Genomic_DNA"/>
</dbReference>
<dbReference type="Pfam" id="PF05970">
    <property type="entry name" value="PIF1"/>
    <property type="match status" value="1"/>
</dbReference>
<dbReference type="OrthoDB" id="10056572at2759"/>
<evidence type="ECO:0000313" key="5">
    <source>
        <dbReference type="WBParaSite" id="nOo.2.0.1.t10511-RA"/>
    </source>
</evidence>
<keyword evidence="4" id="KW-1185">Reference proteome</keyword>
<evidence type="ECO:0000259" key="2">
    <source>
        <dbReference type="Pfam" id="PF05970"/>
    </source>
</evidence>
<dbReference type="GO" id="GO:0006281">
    <property type="term" value="P:DNA repair"/>
    <property type="evidence" value="ECO:0007669"/>
    <property type="project" value="UniProtKB-KW"/>
</dbReference>
<dbReference type="EC" id="5.6.2.3" evidence="1"/>
<dbReference type="InterPro" id="IPR010285">
    <property type="entry name" value="DNA_helicase_pif1-like_DEAD"/>
</dbReference>
<keyword evidence="1" id="KW-0378">Hydrolase</keyword>
<dbReference type="PANTHER" id="PTHR10492:SF57">
    <property type="entry name" value="ATP-DEPENDENT DNA HELICASE"/>
    <property type="match status" value="1"/>
</dbReference>
<keyword evidence="1" id="KW-0547">Nucleotide-binding</keyword>
<dbReference type="PANTHER" id="PTHR10492">
    <property type="match status" value="1"/>
</dbReference>
<keyword evidence="1" id="KW-0347">Helicase</keyword>
<dbReference type="STRING" id="42157.A0A182EQU6"/>
<dbReference type="Proteomes" id="UP000271087">
    <property type="component" value="Unassembled WGS sequence"/>
</dbReference>
<comment type="similarity">
    <text evidence="1">Belongs to the helicase family.</text>
</comment>
<gene>
    <name evidence="3" type="ORF">NOO_LOCUS10511</name>
</gene>
<comment type="catalytic activity">
    <reaction evidence="1">
        <text>ATP + H2O = ADP + phosphate + H(+)</text>
        <dbReference type="Rhea" id="RHEA:13065"/>
        <dbReference type="ChEBI" id="CHEBI:15377"/>
        <dbReference type="ChEBI" id="CHEBI:15378"/>
        <dbReference type="ChEBI" id="CHEBI:30616"/>
        <dbReference type="ChEBI" id="CHEBI:43474"/>
        <dbReference type="ChEBI" id="CHEBI:456216"/>
        <dbReference type="EC" id="5.6.2.3"/>
    </reaction>
</comment>
<name>A0A182EQU6_ONCOC</name>
<reference evidence="5" key="1">
    <citation type="submission" date="2016-06" db="UniProtKB">
        <authorList>
            <consortium name="WormBaseParasite"/>
        </authorList>
    </citation>
    <scope>IDENTIFICATION</scope>
</reference>
<feature type="domain" description="DNA helicase Pif1-like DEAD-box helicase" evidence="2">
    <location>
        <begin position="66"/>
        <end position="114"/>
    </location>
</feature>
<sequence>MPSLNRSAAASELRREQNYNTSDLLSYIQSNIPGLTFGQKDIYDQIMKIVSKGVGEIFFLDAPRGGGDYRRTLPVIPRSIPTDEINDCLKYSTLWRHIKTLKLTTNMRIQMQNNRSAGIFLHQLLETGNEKMP</sequence>
<keyword evidence="1" id="KW-0067">ATP-binding</keyword>
<reference evidence="3 4" key="2">
    <citation type="submission" date="2018-08" db="EMBL/GenBank/DDBJ databases">
        <authorList>
            <person name="Laetsch R D."/>
            <person name="Stevens L."/>
            <person name="Kumar S."/>
            <person name="Blaxter L. M."/>
        </authorList>
    </citation>
    <scope>NUCLEOTIDE SEQUENCE [LARGE SCALE GENOMIC DNA]</scope>
</reference>
<organism evidence="5">
    <name type="scientific">Onchocerca ochengi</name>
    <name type="common">Filarial nematode worm</name>
    <dbReference type="NCBI Taxonomy" id="42157"/>
    <lineage>
        <taxon>Eukaryota</taxon>
        <taxon>Metazoa</taxon>
        <taxon>Ecdysozoa</taxon>
        <taxon>Nematoda</taxon>
        <taxon>Chromadorea</taxon>
        <taxon>Rhabditida</taxon>
        <taxon>Spirurina</taxon>
        <taxon>Spiruromorpha</taxon>
        <taxon>Filarioidea</taxon>
        <taxon>Onchocercidae</taxon>
        <taxon>Onchocerca</taxon>
    </lineage>
</organism>
<dbReference type="GO" id="GO:0043139">
    <property type="term" value="F:5'-3' DNA helicase activity"/>
    <property type="evidence" value="ECO:0007669"/>
    <property type="project" value="UniProtKB-EC"/>
</dbReference>
<comment type="cofactor">
    <cofactor evidence="1">
        <name>Mg(2+)</name>
        <dbReference type="ChEBI" id="CHEBI:18420"/>
    </cofactor>
</comment>
<dbReference type="GO" id="GO:0006310">
    <property type="term" value="P:DNA recombination"/>
    <property type="evidence" value="ECO:0007669"/>
    <property type="project" value="UniProtKB-KW"/>
</dbReference>
<keyword evidence="1" id="KW-0234">DNA repair</keyword>
<evidence type="ECO:0000313" key="4">
    <source>
        <dbReference type="Proteomes" id="UP000271087"/>
    </source>
</evidence>
<evidence type="ECO:0000256" key="1">
    <source>
        <dbReference type="RuleBase" id="RU363044"/>
    </source>
</evidence>
<accession>A0A182EQU6</accession>
<evidence type="ECO:0000313" key="3">
    <source>
        <dbReference type="EMBL" id="VDM94238.1"/>
    </source>
</evidence>
<protein>
    <recommendedName>
        <fullName evidence="1">ATP-dependent DNA helicase</fullName>
        <ecNumber evidence="1">5.6.2.3</ecNumber>
    </recommendedName>
</protein>
<keyword evidence="1" id="KW-0233">DNA recombination</keyword>
<dbReference type="GO" id="GO:0000723">
    <property type="term" value="P:telomere maintenance"/>
    <property type="evidence" value="ECO:0007669"/>
    <property type="project" value="InterPro"/>
</dbReference>
<dbReference type="AlphaFoldDB" id="A0A182EQU6"/>
<keyword evidence="1" id="KW-0227">DNA damage</keyword>
<proteinExistence type="inferred from homology"/>